<feature type="compositionally biased region" description="Low complexity" evidence="1">
    <location>
        <begin position="42"/>
        <end position="54"/>
    </location>
</feature>
<dbReference type="OrthoDB" id="2564557at2759"/>
<dbReference type="SMART" id="SM01155">
    <property type="entry name" value="DUF1713"/>
    <property type="match status" value="1"/>
</dbReference>
<feature type="compositionally biased region" description="Polar residues" evidence="1">
    <location>
        <begin position="9"/>
        <end position="31"/>
    </location>
</feature>
<feature type="compositionally biased region" description="Basic residues" evidence="1">
    <location>
        <begin position="367"/>
        <end position="395"/>
    </location>
</feature>
<proteinExistence type="predicted"/>
<dbReference type="RefSeq" id="XP_019013274.1">
    <property type="nucleotide sequence ID" value="XM_019153113.1"/>
</dbReference>
<evidence type="ECO:0000256" key="1">
    <source>
        <dbReference type="SAM" id="MobiDB-lite"/>
    </source>
</evidence>
<dbReference type="KEGG" id="kpin:30169708"/>
<evidence type="ECO:0000313" key="5">
    <source>
        <dbReference type="Proteomes" id="UP000094020"/>
    </source>
</evidence>
<dbReference type="STRING" id="1296096.A0A1B9I965"/>
<dbReference type="EMBL" id="KI894008">
    <property type="protein sequence ID" value="OCF52055.1"/>
    <property type="molecule type" value="Genomic_DNA"/>
</dbReference>
<dbReference type="InterPro" id="IPR013177">
    <property type="entry name" value="Ribosomal_mS38_C"/>
</dbReference>
<feature type="region of interest" description="Disordered" evidence="1">
    <location>
        <begin position="106"/>
        <end position="138"/>
    </location>
</feature>
<feature type="domain" description="Ribosomal protein mS38 C-terminal" evidence="2">
    <location>
        <begin position="362"/>
        <end position="395"/>
    </location>
</feature>
<sequence>MLIRRLYSSLPSTRAGTSHSAISSIPTSPKPQTRGRIKPRLTTSSCKTKSTSSTARNSFKTITAEKNGRGRRRSKSLMDVQEMNLVSDSNRYTIEPINIFDESNHHHQQQNFEDYSNSSVAPTSKQPSSPKLSFTHPKSKFSEENLNSFKPIYIYPEQFKLHYTFTHPSHPLPLNLGTSIYTNPRKSLSNLKLKESINNLFNDIPSSFSPNPVNSLKRLNKGSSNGLNEHYKIISNLSHPSLIHNLGGFNPWTQGYFGHYEGELSNKLITKLEEIKEISNKSNKQWENILSKLEGKNSNKIENNVQVKSVENNLEKDANLDEVVLGLDDVLSKLGLSSNTRGRKSMNNIDQEVGLSSEEGVLLDSVKRKRKKKISKHKYKKRRKATRALRKRLGK</sequence>
<feature type="compositionally biased region" description="Polar residues" evidence="1">
    <location>
        <begin position="109"/>
        <end position="132"/>
    </location>
</feature>
<accession>A0A1B9I965</accession>
<dbReference type="Proteomes" id="UP000094020">
    <property type="component" value="Chromosome 4"/>
</dbReference>
<keyword evidence="5" id="KW-1185">Reference proteome</keyword>
<dbReference type="Pfam" id="PF08213">
    <property type="entry name" value="COX24_C"/>
    <property type="match status" value="1"/>
</dbReference>
<dbReference type="AlphaFoldDB" id="A0A1B9I965"/>
<evidence type="ECO:0000313" key="3">
    <source>
        <dbReference type="EMBL" id="OCF52055.1"/>
    </source>
</evidence>
<reference evidence="3" key="3">
    <citation type="submission" date="2016-07" db="EMBL/GenBank/DDBJ databases">
        <title>Evolution of pathogenesis and genome organization in the Tremellales.</title>
        <authorList>
            <person name="Cuomo C."/>
            <person name="Litvintseva A."/>
            <person name="Heitman J."/>
            <person name="Chen Y."/>
            <person name="Sun S."/>
            <person name="Springer D."/>
            <person name="Dromer F."/>
            <person name="Young S."/>
            <person name="Zeng Q."/>
            <person name="Chapman S."/>
            <person name="Gujja S."/>
            <person name="Saif S."/>
            <person name="Birren B."/>
        </authorList>
    </citation>
    <scope>NUCLEOTIDE SEQUENCE</scope>
    <source>
        <strain evidence="3">CBS 10737</strain>
    </source>
</reference>
<gene>
    <name evidence="3" type="ORF">I206_01339</name>
    <name evidence="4" type="ORF">I206_103658</name>
</gene>
<protein>
    <recommendedName>
        <fullName evidence="2">Ribosomal protein mS38 C-terminal domain-containing protein</fullName>
    </recommendedName>
</protein>
<reference evidence="4" key="4">
    <citation type="submission" date="2024-02" db="EMBL/GenBank/DDBJ databases">
        <title>Comparative genomics of Cryptococcus and Kwoniella reveals pathogenesis evolution and contrasting modes of karyotype evolution via chromosome fusion or intercentromeric recombination.</title>
        <authorList>
            <person name="Coelho M.A."/>
            <person name="David-Palma M."/>
            <person name="Shea T."/>
            <person name="Bowers K."/>
            <person name="McGinley-Smith S."/>
            <person name="Mohammad A.W."/>
            <person name="Gnirke A."/>
            <person name="Yurkov A.M."/>
            <person name="Nowrousian M."/>
            <person name="Sun S."/>
            <person name="Cuomo C.A."/>
            <person name="Heitman J."/>
        </authorList>
    </citation>
    <scope>NUCLEOTIDE SEQUENCE</scope>
    <source>
        <strain evidence="4">CBS 10737</strain>
    </source>
</reference>
<reference evidence="4" key="2">
    <citation type="submission" date="2013-07" db="EMBL/GenBank/DDBJ databases">
        <authorList>
            <consortium name="The Broad Institute Genome Sequencing Platform"/>
            <person name="Cuomo C."/>
            <person name="Litvintseva A."/>
            <person name="Chen Y."/>
            <person name="Heitman J."/>
            <person name="Sun S."/>
            <person name="Springer D."/>
            <person name="Dromer F."/>
            <person name="Young S.K."/>
            <person name="Zeng Q."/>
            <person name="Gargeya S."/>
            <person name="Fitzgerald M."/>
            <person name="Abouelleil A."/>
            <person name="Alvarado L."/>
            <person name="Berlin A.M."/>
            <person name="Chapman S.B."/>
            <person name="Dewar J."/>
            <person name="Goldberg J."/>
            <person name="Griggs A."/>
            <person name="Gujja S."/>
            <person name="Hansen M."/>
            <person name="Howarth C."/>
            <person name="Imamovic A."/>
            <person name="Larimer J."/>
            <person name="McCowan C."/>
            <person name="Murphy C."/>
            <person name="Pearson M."/>
            <person name="Priest M."/>
            <person name="Roberts A."/>
            <person name="Saif S."/>
            <person name="Shea T."/>
            <person name="Sykes S."/>
            <person name="Wortman J."/>
            <person name="Nusbaum C."/>
            <person name="Birren B."/>
        </authorList>
    </citation>
    <scope>NUCLEOTIDE SEQUENCE</scope>
    <source>
        <strain evidence="4">CBS 10737</strain>
    </source>
</reference>
<feature type="region of interest" description="Disordered" evidence="1">
    <location>
        <begin position="1"/>
        <end position="75"/>
    </location>
</feature>
<reference evidence="3" key="1">
    <citation type="submission" date="2013-07" db="EMBL/GenBank/DDBJ databases">
        <title>The Genome Sequence of Cryptococcus pinus CBS10737.</title>
        <authorList>
            <consortium name="The Broad Institute Genome Sequencing Platform"/>
            <person name="Cuomo C."/>
            <person name="Litvintseva A."/>
            <person name="Chen Y."/>
            <person name="Heitman J."/>
            <person name="Sun S."/>
            <person name="Springer D."/>
            <person name="Dromer F."/>
            <person name="Young S.K."/>
            <person name="Zeng Q."/>
            <person name="Gargeya S."/>
            <person name="Fitzgerald M."/>
            <person name="Abouelleil A."/>
            <person name="Alvarado L."/>
            <person name="Berlin A.M."/>
            <person name="Chapman S.B."/>
            <person name="Dewar J."/>
            <person name="Goldberg J."/>
            <person name="Griggs A."/>
            <person name="Gujja S."/>
            <person name="Hansen M."/>
            <person name="Howarth C."/>
            <person name="Imamovic A."/>
            <person name="Larimer J."/>
            <person name="McCowan C."/>
            <person name="Murphy C."/>
            <person name="Pearson M."/>
            <person name="Priest M."/>
            <person name="Roberts A."/>
            <person name="Saif S."/>
            <person name="Shea T."/>
            <person name="Sykes S."/>
            <person name="Wortman J."/>
            <person name="Nusbaum C."/>
            <person name="Birren B."/>
        </authorList>
    </citation>
    <scope>NUCLEOTIDE SEQUENCE [LARGE SCALE GENOMIC DNA]</scope>
    <source>
        <strain evidence="3">CBS 10737</strain>
    </source>
</reference>
<feature type="region of interest" description="Disordered" evidence="1">
    <location>
        <begin position="366"/>
        <end position="395"/>
    </location>
</feature>
<dbReference type="EMBL" id="CP144522">
    <property type="protein sequence ID" value="WWC69715.1"/>
    <property type="molecule type" value="Genomic_DNA"/>
</dbReference>
<evidence type="ECO:0000313" key="4">
    <source>
        <dbReference type="EMBL" id="WWC69715.1"/>
    </source>
</evidence>
<organism evidence="3">
    <name type="scientific">Kwoniella pini CBS 10737</name>
    <dbReference type="NCBI Taxonomy" id="1296096"/>
    <lineage>
        <taxon>Eukaryota</taxon>
        <taxon>Fungi</taxon>
        <taxon>Dikarya</taxon>
        <taxon>Basidiomycota</taxon>
        <taxon>Agaricomycotina</taxon>
        <taxon>Tremellomycetes</taxon>
        <taxon>Tremellales</taxon>
        <taxon>Cryptococcaceae</taxon>
        <taxon>Kwoniella</taxon>
    </lineage>
</organism>
<dbReference type="GeneID" id="30169708"/>
<evidence type="ECO:0000259" key="2">
    <source>
        <dbReference type="SMART" id="SM01155"/>
    </source>
</evidence>
<name>A0A1B9I965_9TREE</name>